<proteinExistence type="inferred from homology"/>
<evidence type="ECO:0000256" key="1">
    <source>
        <dbReference type="ARBA" id="ARBA00001286"/>
    </source>
</evidence>
<evidence type="ECO:0000259" key="12">
    <source>
        <dbReference type="Pfam" id="PF01035"/>
    </source>
</evidence>
<evidence type="ECO:0000256" key="10">
    <source>
        <dbReference type="ARBA" id="ARBA00031621"/>
    </source>
</evidence>
<dbReference type="EC" id="2.1.1.63" evidence="3"/>
<dbReference type="Gene3D" id="1.10.10.10">
    <property type="entry name" value="Winged helix-like DNA-binding domain superfamily/Winged helix DNA-binding domain"/>
    <property type="match status" value="1"/>
</dbReference>
<dbReference type="CDD" id="cd06445">
    <property type="entry name" value="ATase"/>
    <property type="match status" value="1"/>
</dbReference>
<gene>
    <name evidence="13" type="ORF">NQ317_018219</name>
</gene>
<evidence type="ECO:0000256" key="7">
    <source>
        <dbReference type="ARBA" id="ARBA00022763"/>
    </source>
</evidence>
<name>A0ABQ9K6P3_9CUCU</name>
<evidence type="ECO:0000256" key="3">
    <source>
        <dbReference type="ARBA" id="ARBA00011918"/>
    </source>
</evidence>
<reference evidence="13" key="1">
    <citation type="journal article" date="2023" name="Insect Mol. Biol.">
        <title>Genome sequencing provides insights into the evolution of gene families encoding plant cell wall-degrading enzymes in longhorned beetles.</title>
        <authorList>
            <person name="Shin N.R."/>
            <person name="Okamura Y."/>
            <person name="Kirsch R."/>
            <person name="Pauchet Y."/>
        </authorList>
    </citation>
    <scope>NUCLEOTIDE SEQUENCE</scope>
    <source>
        <strain evidence="13">MMC_N1</strain>
    </source>
</reference>
<keyword evidence="7" id="KW-0227">DNA damage</keyword>
<dbReference type="Proteomes" id="UP001162164">
    <property type="component" value="Unassembled WGS sequence"/>
</dbReference>
<comment type="catalytic activity">
    <reaction evidence="11">
        <text>a 6-O-methyl-2'-deoxyguanosine in DNA + L-cysteinyl-[protein] = S-methyl-L-cysteinyl-[protein] + a 2'-deoxyguanosine in DNA</text>
        <dbReference type="Rhea" id="RHEA:24000"/>
        <dbReference type="Rhea" id="RHEA-COMP:10131"/>
        <dbReference type="Rhea" id="RHEA-COMP:10132"/>
        <dbReference type="Rhea" id="RHEA-COMP:11367"/>
        <dbReference type="Rhea" id="RHEA-COMP:11368"/>
        <dbReference type="ChEBI" id="CHEBI:29950"/>
        <dbReference type="ChEBI" id="CHEBI:82612"/>
        <dbReference type="ChEBI" id="CHEBI:85445"/>
        <dbReference type="ChEBI" id="CHEBI:85448"/>
        <dbReference type="EC" id="2.1.1.63"/>
    </reaction>
</comment>
<dbReference type="NCBIfam" id="TIGR00589">
    <property type="entry name" value="ogt"/>
    <property type="match status" value="1"/>
</dbReference>
<organism evidence="13 14">
    <name type="scientific">Molorchus minor</name>
    <dbReference type="NCBI Taxonomy" id="1323400"/>
    <lineage>
        <taxon>Eukaryota</taxon>
        <taxon>Metazoa</taxon>
        <taxon>Ecdysozoa</taxon>
        <taxon>Arthropoda</taxon>
        <taxon>Hexapoda</taxon>
        <taxon>Insecta</taxon>
        <taxon>Pterygota</taxon>
        <taxon>Neoptera</taxon>
        <taxon>Endopterygota</taxon>
        <taxon>Coleoptera</taxon>
        <taxon>Polyphaga</taxon>
        <taxon>Cucujiformia</taxon>
        <taxon>Chrysomeloidea</taxon>
        <taxon>Cerambycidae</taxon>
        <taxon>Lamiinae</taxon>
        <taxon>Monochamini</taxon>
        <taxon>Molorchus</taxon>
    </lineage>
</organism>
<dbReference type="InterPro" id="IPR036217">
    <property type="entry name" value="MethylDNA_cys_MeTrfase_DNAb"/>
</dbReference>
<comment type="similarity">
    <text evidence="2">Belongs to the MGMT family.</text>
</comment>
<dbReference type="PANTHER" id="PTHR10815:SF13">
    <property type="entry name" value="METHYLATED-DNA--PROTEIN-CYSTEINE METHYLTRANSFERASE"/>
    <property type="match status" value="1"/>
</dbReference>
<evidence type="ECO:0000256" key="2">
    <source>
        <dbReference type="ARBA" id="ARBA00008711"/>
    </source>
</evidence>
<protein>
    <recommendedName>
        <fullName evidence="4">Methylated-DNA--protein-cysteine methyltransferase</fullName>
        <ecNumber evidence="3">2.1.1.63</ecNumber>
    </recommendedName>
    <alternativeName>
        <fullName evidence="9">6-O-methylguanine-DNA methyltransferase</fullName>
    </alternativeName>
    <alternativeName>
        <fullName evidence="10">O-6-methylguanine-DNA-alkyltransferase</fullName>
    </alternativeName>
</protein>
<evidence type="ECO:0000313" key="13">
    <source>
        <dbReference type="EMBL" id="KAJ8985190.1"/>
    </source>
</evidence>
<evidence type="ECO:0000256" key="5">
    <source>
        <dbReference type="ARBA" id="ARBA00022603"/>
    </source>
</evidence>
<dbReference type="EMBL" id="JAPWTJ010000018">
    <property type="protein sequence ID" value="KAJ8985190.1"/>
    <property type="molecule type" value="Genomic_DNA"/>
</dbReference>
<evidence type="ECO:0000256" key="11">
    <source>
        <dbReference type="ARBA" id="ARBA00049348"/>
    </source>
</evidence>
<feature type="domain" description="Methylated-DNA-[protein]-cysteine S-methyltransferase DNA binding" evidence="12">
    <location>
        <begin position="98"/>
        <end position="177"/>
    </location>
</feature>
<evidence type="ECO:0000256" key="4">
    <source>
        <dbReference type="ARBA" id="ARBA00015377"/>
    </source>
</evidence>
<comment type="catalytic activity">
    <reaction evidence="1">
        <text>a 4-O-methyl-thymidine in DNA + L-cysteinyl-[protein] = a thymidine in DNA + S-methyl-L-cysteinyl-[protein]</text>
        <dbReference type="Rhea" id="RHEA:53428"/>
        <dbReference type="Rhea" id="RHEA-COMP:10131"/>
        <dbReference type="Rhea" id="RHEA-COMP:10132"/>
        <dbReference type="Rhea" id="RHEA-COMP:13555"/>
        <dbReference type="Rhea" id="RHEA-COMP:13556"/>
        <dbReference type="ChEBI" id="CHEBI:29950"/>
        <dbReference type="ChEBI" id="CHEBI:82612"/>
        <dbReference type="ChEBI" id="CHEBI:137386"/>
        <dbReference type="ChEBI" id="CHEBI:137387"/>
        <dbReference type="EC" id="2.1.1.63"/>
    </reaction>
</comment>
<keyword evidence="14" id="KW-1185">Reference proteome</keyword>
<dbReference type="Pfam" id="PF01035">
    <property type="entry name" value="DNA_binding_1"/>
    <property type="match status" value="1"/>
</dbReference>
<dbReference type="InterPro" id="IPR001497">
    <property type="entry name" value="MethylDNA_cys_MeTrfase_AS"/>
</dbReference>
<dbReference type="SUPFAM" id="SSF53155">
    <property type="entry name" value="Methylated DNA-protein cysteine methyltransferase domain"/>
    <property type="match status" value="1"/>
</dbReference>
<dbReference type="InterPro" id="IPR036631">
    <property type="entry name" value="MGMT_N_sf"/>
</dbReference>
<keyword evidence="6" id="KW-0808">Transferase</keyword>
<dbReference type="InterPro" id="IPR036388">
    <property type="entry name" value="WH-like_DNA-bd_sf"/>
</dbReference>
<dbReference type="SUPFAM" id="SSF46767">
    <property type="entry name" value="Methylated DNA-protein cysteine methyltransferase, C-terminal domain"/>
    <property type="match status" value="1"/>
</dbReference>
<evidence type="ECO:0000256" key="8">
    <source>
        <dbReference type="ARBA" id="ARBA00023204"/>
    </source>
</evidence>
<dbReference type="PROSITE" id="PS00374">
    <property type="entry name" value="MGMT"/>
    <property type="match status" value="1"/>
</dbReference>
<dbReference type="Gene3D" id="3.30.160.70">
    <property type="entry name" value="Methylated DNA-protein cysteine methyltransferase domain"/>
    <property type="match status" value="1"/>
</dbReference>
<accession>A0ABQ9K6P3</accession>
<evidence type="ECO:0000256" key="9">
    <source>
        <dbReference type="ARBA" id="ARBA00030795"/>
    </source>
</evidence>
<keyword evidence="8" id="KW-0234">DNA repair</keyword>
<dbReference type="InterPro" id="IPR014048">
    <property type="entry name" value="MethylDNA_cys_MeTrfase_DNA-bd"/>
</dbReference>
<dbReference type="PANTHER" id="PTHR10815">
    <property type="entry name" value="METHYLATED-DNA--PROTEIN-CYSTEINE METHYLTRANSFERASE"/>
    <property type="match status" value="1"/>
</dbReference>
<keyword evidence="5" id="KW-0489">Methyltransferase</keyword>
<evidence type="ECO:0000256" key="6">
    <source>
        <dbReference type="ARBA" id="ARBA00022679"/>
    </source>
</evidence>
<comment type="caution">
    <text evidence="13">The sequence shown here is derived from an EMBL/GenBank/DDBJ whole genome shotgun (WGS) entry which is preliminary data.</text>
</comment>
<evidence type="ECO:0000313" key="14">
    <source>
        <dbReference type="Proteomes" id="UP001162164"/>
    </source>
</evidence>
<sequence>MSEDKHILKITLEEYKRMKDFQLTYGTAECKFGKCFVALHEDRICFLKFFTDATSPKLEDLRRTFPGVQLTKNDKLIQEKAKCIFEENNLKILLKGTEFQMKVWEELLNIKKGSTCSYEDVARAVGNAKAVRAAANAIANNNVSYLIPCHRVISKDGSLNKYGGGVERKLQLLKYEHAL</sequence>